<sequence length="721" mass="80310">MKMKEPSVLDYFKARLNPWAKEIPDIFAGETWSSEDEAAAPEHEYSALPAREEGVPFWQSIAATAWKSTAALFFALIAQIQLDSQTPNPKAGIALYVMSAAMLIAAILTDEVKFPSSSAVDTNWLSTSVKQRGLVIGIPAMLLAFLTFGGNSFTLINLVLWGVAIYGMLLAFWEPQKNGFRLWPEKIKGWFAQPVVSLRFSAWGVLLLVVIGVVIFFRAGNLEGIPGDPFSDHAEKLLDVSTILQGEFPIFFPRNTGREAIQMYLTALVSIVFGTGLSFMSLKIGTVLIGLFTLPYMYLLGKELGGRWVGLLALLLAGVSYWGNVIARIGLRFPLYPAFTAPTLYYLIRGLRRQNRNDLILAGIFLGLGLHGYSPMRIVPFVVLAAFGIYLIHRVSLGRKVEVLGGLVLLAFFAMMIFLPLMRYAIDQPNDFSYRALTRLSSVERALPGSPAVIFLDNLWKSLVMPFWKNGNIWVHSVTGRPALDVVSAMFFFMGLVMLVVRYLRQRDWLDLFLLVSIPILMMPSILSLAFPDENPSLNRSGGAYVVIFLITAMAVYAFFKAAWMKARGRLAKSSLAVLGVLLLGMLLSQNYDLVFEQFKRQFDLNSLNTTEIGETIRDYASSVGSADSAYVVPYPHWVDTRLVGINAGYPEKDYALWPEDFEMTLGQMGTKLFVLKPEDTQALEQLKTLYPQGVVSRKESIYEGKDYLLFLVAGQAPIVQ</sequence>
<evidence type="ECO:0000313" key="3">
    <source>
        <dbReference type="EMBL" id="KPL77876.1"/>
    </source>
</evidence>
<accession>A0A0P6XN43</accession>
<feature type="transmembrane region" description="Helical" evidence="1">
    <location>
        <begin position="200"/>
        <end position="217"/>
    </location>
</feature>
<proteinExistence type="predicted"/>
<protein>
    <recommendedName>
        <fullName evidence="2">Glycosyltransferase RgtA/B/C/D-like domain-containing protein</fullName>
    </recommendedName>
</protein>
<feature type="transmembrane region" description="Helical" evidence="1">
    <location>
        <begin position="486"/>
        <end position="505"/>
    </location>
</feature>
<dbReference type="InterPro" id="IPR038731">
    <property type="entry name" value="RgtA/B/C-like"/>
</dbReference>
<evidence type="ECO:0000259" key="2">
    <source>
        <dbReference type="Pfam" id="PF13231"/>
    </source>
</evidence>
<feature type="transmembrane region" description="Helical" evidence="1">
    <location>
        <begin position="57"/>
        <end position="79"/>
    </location>
</feature>
<keyword evidence="4" id="KW-1185">Reference proteome</keyword>
<feature type="transmembrane region" description="Helical" evidence="1">
    <location>
        <begin position="129"/>
        <end position="148"/>
    </location>
</feature>
<feature type="domain" description="Glycosyltransferase RgtA/B/C/D-like" evidence="2">
    <location>
        <begin position="264"/>
        <end position="414"/>
    </location>
</feature>
<dbReference type="Proteomes" id="UP000050417">
    <property type="component" value="Unassembled WGS sequence"/>
</dbReference>
<feature type="transmembrane region" description="Helical" evidence="1">
    <location>
        <begin position="155"/>
        <end position="173"/>
    </location>
</feature>
<feature type="transmembrane region" description="Helical" evidence="1">
    <location>
        <begin position="360"/>
        <end position="392"/>
    </location>
</feature>
<comment type="caution">
    <text evidence="3">The sequence shown here is derived from an EMBL/GenBank/DDBJ whole genome shotgun (WGS) entry which is preliminary data.</text>
</comment>
<feature type="transmembrane region" description="Helical" evidence="1">
    <location>
        <begin position="576"/>
        <end position="592"/>
    </location>
</feature>
<keyword evidence="1" id="KW-0812">Transmembrane</keyword>
<dbReference type="STRING" id="1134406.ADN00_08345"/>
<dbReference type="EMBL" id="LGCL01000021">
    <property type="protein sequence ID" value="KPL77876.1"/>
    <property type="molecule type" value="Genomic_DNA"/>
</dbReference>
<feature type="transmembrane region" description="Helical" evidence="1">
    <location>
        <begin position="91"/>
        <end position="109"/>
    </location>
</feature>
<feature type="transmembrane region" description="Helical" evidence="1">
    <location>
        <begin position="512"/>
        <end position="531"/>
    </location>
</feature>
<dbReference type="AlphaFoldDB" id="A0A0P6XN43"/>
<feature type="transmembrane region" description="Helical" evidence="1">
    <location>
        <begin position="404"/>
        <end position="426"/>
    </location>
</feature>
<keyword evidence="1" id="KW-1133">Transmembrane helix</keyword>
<feature type="transmembrane region" description="Helical" evidence="1">
    <location>
        <begin position="304"/>
        <end position="322"/>
    </location>
</feature>
<reference evidence="3 4" key="1">
    <citation type="submission" date="2015-07" db="EMBL/GenBank/DDBJ databases">
        <title>Genome sequence of Ornatilinea apprima DSM 23815.</title>
        <authorList>
            <person name="Hemp J."/>
            <person name="Ward L.M."/>
            <person name="Pace L.A."/>
            <person name="Fischer W.W."/>
        </authorList>
    </citation>
    <scope>NUCLEOTIDE SEQUENCE [LARGE SCALE GENOMIC DNA]</scope>
    <source>
        <strain evidence="3 4">P3M-1</strain>
    </source>
</reference>
<evidence type="ECO:0000256" key="1">
    <source>
        <dbReference type="SAM" id="Phobius"/>
    </source>
</evidence>
<evidence type="ECO:0000313" key="4">
    <source>
        <dbReference type="Proteomes" id="UP000050417"/>
    </source>
</evidence>
<name>A0A0P6XN43_9CHLR</name>
<organism evidence="3 4">
    <name type="scientific">Ornatilinea apprima</name>
    <dbReference type="NCBI Taxonomy" id="1134406"/>
    <lineage>
        <taxon>Bacteria</taxon>
        <taxon>Bacillati</taxon>
        <taxon>Chloroflexota</taxon>
        <taxon>Anaerolineae</taxon>
        <taxon>Anaerolineales</taxon>
        <taxon>Anaerolineaceae</taxon>
        <taxon>Ornatilinea</taxon>
    </lineage>
</organism>
<feature type="transmembrane region" description="Helical" evidence="1">
    <location>
        <begin position="264"/>
        <end position="292"/>
    </location>
</feature>
<keyword evidence="1" id="KW-0472">Membrane</keyword>
<feature type="transmembrane region" description="Helical" evidence="1">
    <location>
        <begin position="543"/>
        <end position="564"/>
    </location>
</feature>
<gene>
    <name evidence="3" type="ORF">ADN00_08345</name>
</gene>
<dbReference type="Pfam" id="PF13231">
    <property type="entry name" value="PMT_2"/>
    <property type="match status" value="1"/>
</dbReference>